<organism evidence="1 2">
    <name type="scientific">Tanacetum coccineum</name>
    <dbReference type="NCBI Taxonomy" id="301880"/>
    <lineage>
        <taxon>Eukaryota</taxon>
        <taxon>Viridiplantae</taxon>
        <taxon>Streptophyta</taxon>
        <taxon>Embryophyta</taxon>
        <taxon>Tracheophyta</taxon>
        <taxon>Spermatophyta</taxon>
        <taxon>Magnoliopsida</taxon>
        <taxon>eudicotyledons</taxon>
        <taxon>Gunneridae</taxon>
        <taxon>Pentapetalae</taxon>
        <taxon>asterids</taxon>
        <taxon>campanulids</taxon>
        <taxon>Asterales</taxon>
        <taxon>Asteraceae</taxon>
        <taxon>Asteroideae</taxon>
        <taxon>Anthemideae</taxon>
        <taxon>Anthemidinae</taxon>
        <taxon>Tanacetum</taxon>
    </lineage>
</organism>
<accession>A0ABQ4Y426</accession>
<dbReference type="Proteomes" id="UP001151760">
    <property type="component" value="Unassembled WGS sequence"/>
</dbReference>
<sequence length="141" mass="16157">MKRFGSCFLSYESSMCAENLQNLFVCFYKSDEVTYENYYFYTSENEFAILAFSAPQVTYVASLRTSLDGFSLNSQQPFQILSWDNKGLLNGLHIMESGIAIPNTSTDSLRDKLENFPKKLNHLHCDDSRIRTSMDVVITCK</sequence>
<keyword evidence="2" id="KW-1185">Reference proteome</keyword>
<reference evidence="1" key="2">
    <citation type="submission" date="2022-01" db="EMBL/GenBank/DDBJ databases">
        <authorList>
            <person name="Yamashiro T."/>
            <person name="Shiraishi A."/>
            <person name="Satake H."/>
            <person name="Nakayama K."/>
        </authorList>
    </citation>
    <scope>NUCLEOTIDE SEQUENCE</scope>
</reference>
<gene>
    <name evidence="1" type="ORF">Tco_0705255</name>
</gene>
<protein>
    <submittedName>
        <fullName evidence="1">Uncharacterized protein</fullName>
    </submittedName>
</protein>
<evidence type="ECO:0000313" key="1">
    <source>
        <dbReference type="EMBL" id="GJS72414.1"/>
    </source>
</evidence>
<comment type="caution">
    <text evidence="1">The sequence shown here is derived from an EMBL/GenBank/DDBJ whole genome shotgun (WGS) entry which is preliminary data.</text>
</comment>
<reference evidence="1" key="1">
    <citation type="journal article" date="2022" name="Int. J. Mol. Sci.">
        <title>Draft Genome of Tanacetum Coccineum: Genomic Comparison of Closely Related Tanacetum-Family Plants.</title>
        <authorList>
            <person name="Yamashiro T."/>
            <person name="Shiraishi A."/>
            <person name="Nakayama K."/>
            <person name="Satake H."/>
        </authorList>
    </citation>
    <scope>NUCLEOTIDE SEQUENCE</scope>
</reference>
<evidence type="ECO:0000313" key="2">
    <source>
        <dbReference type="Proteomes" id="UP001151760"/>
    </source>
</evidence>
<name>A0ABQ4Y426_9ASTR</name>
<dbReference type="EMBL" id="BQNB010010077">
    <property type="protein sequence ID" value="GJS72414.1"/>
    <property type="molecule type" value="Genomic_DNA"/>
</dbReference>
<proteinExistence type="predicted"/>